<dbReference type="AlphaFoldDB" id="A0A1Z1FF48"/>
<accession>A0A1Z1FF48</accession>
<organism evidence="1 2">
    <name type="scientific">Croceicoccus marinus</name>
    <dbReference type="NCBI Taxonomy" id="450378"/>
    <lineage>
        <taxon>Bacteria</taxon>
        <taxon>Pseudomonadati</taxon>
        <taxon>Pseudomonadota</taxon>
        <taxon>Alphaproteobacteria</taxon>
        <taxon>Sphingomonadales</taxon>
        <taxon>Erythrobacteraceae</taxon>
        <taxon>Croceicoccus</taxon>
    </lineage>
</organism>
<dbReference type="KEGG" id="cman:A9D14_06615"/>
<reference evidence="1 2" key="1">
    <citation type="submission" date="2017-01" db="EMBL/GenBank/DDBJ databases">
        <title>Complete genome sequence of esterase-producing bacterium Croceicoccus marinus E4A9.</title>
        <authorList>
            <person name="Wu Y.-H."/>
            <person name="Cheng H."/>
            <person name="Xu L."/>
            <person name="Huo Y.-Y."/>
            <person name="Wang C.-S."/>
            <person name="Xu X.-W."/>
        </authorList>
    </citation>
    <scope>NUCLEOTIDE SEQUENCE [LARGE SCALE GENOMIC DNA]</scope>
    <source>
        <strain evidence="1 2">E4A9</strain>
    </source>
</reference>
<sequence>MPAPPAVPPVEFDYEDDRIPTGAKEKVRRILACLKEVDALMEREQAPGFTQTDIRQMREQHLPKLVRSYIDIPPAHRSEIFRKTGKSASYVLEDSLDQMQAKIDEIMRNLAQHDLDAFTDNTRFIKERYTSSNPFD</sequence>
<name>A0A1Z1FF48_9SPHN</name>
<proteinExistence type="predicted"/>
<dbReference type="EMBL" id="CP019602">
    <property type="protein sequence ID" value="ARU17307.1"/>
    <property type="molecule type" value="Genomic_DNA"/>
</dbReference>
<dbReference type="STRING" id="450378.GCA_001661675_01325"/>
<evidence type="ECO:0000313" key="1">
    <source>
        <dbReference type="EMBL" id="ARU17307.1"/>
    </source>
</evidence>
<protein>
    <submittedName>
        <fullName evidence="1">Uncharacterized protein</fullName>
    </submittedName>
</protein>
<dbReference type="Proteomes" id="UP000195807">
    <property type="component" value="Chromosome"/>
</dbReference>
<gene>
    <name evidence="1" type="ORF">A9D14_06615</name>
</gene>
<keyword evidence="2" id="KW-1185">Reference proteome</keyword>
<evidence type="ECO:0000313" key="2">
    <source>
        <dbReference type="Proteomes" id="UP000195807"/>
    </source>
</evidence>